<protein>
    <recommendedName>
        <fullName evidence="3">DUF3189 family protein</fullName>
    </recommendedName>
</protein>
<evidence type="ECO:0000313" key="2">
    <source>
        <dbReference type="Proteomes" id="UP000001556"/>
    </source>
</evidence>
<proteinExistence type="predicted"/>
<sequence length="142" mass="16185">MIFIYNCFWGTHSSSLASAIHLNKLPFDRITTKEEILKTDYFNKLSYKDMGRVIYRGIDEEGNKVFTLGRGSSKVLLPCLENLISVFHNECNLKEIDFIGVHLLLIGSQQAYQHIVKVVKQTKETAKTTKEPVLVLNNRPLG</sequence>
<keyword evidence="2" id="KW-1185">Reference proteome</keyword>
<dbReference type="Pfam" id="PF11385">
    <property type="entry name" value="DUF3189"/>
    <property type="match status" value="1"/>
</dbReference>
<accession>A4J6I3</accession>
<organism evidence="1 2">
    <name type="scientific">Desulforamulus reducens (strain ATCC BAA-1160 / DSM 100696 / MI-1)</name>
    <name type="common">Desulfotomaculum reducens</name>
    <dbReference type="NCBI Taxonomy" id="349161"/>
    <lineage>
        <taxon>Bacteria</taxon>
        <taxon>Bacillati</taxon>
        <taxon>Bacillota</taxon>
        <taxon>Clostridia</taxon>
        <taxon>Eubacteriales</taxon>
        <taxon>Peptococcaceae</taxon>
        <taxon>Desulforamulus</taxon>
    </lineage>
</organism>
<reference evidence="1 2" key="1">
    <citation type="submission" date="2007-03" db="EMBL/GenBank/DDBJ databases">
        <title>Complete sequence of Desulfotomaculum reducens MI-1.</title>
        <authorList>
            <consortium name="US DOE Joint Genome Institute"/>
            <person name="Copeland A."/>
            <person name="Lucas S."/>
            <person name="Lapidus A."/>
            <person name="Barry K."/>
            <person name="Detter J.C."/>
            <person name="Glavina del Rio T."/>
            <person name="Hammon N."/>
            <person name="Israni S."/>
            <person name="Dalin E."/>
            <person name="Tice H."/>
            <person name="Pitluck S."/>
            <person name="Sims D."/>
            <person name="Brettin T."/>
            <person name="Bruce D."/>
            <person name="Han C."/>
            <person name="Tapia R."/>
            <person name="Schmutz J."/>
            <person name="Larimer F."/>
            <person name="Land M."/>
            <person name="Hauser L."/>
            <person name="Kyrpides N."/>
            <person name="Kim E."/>
            <person name="Tebo B.M."/>
            <person name="Richardson P."/>
        </authorList>
    </citation>
    <scope>NUCLEOTIDE SEQUENCE [LARGE SCALE GENOMIC DNA]</scope>
    <source>
        <strain evidence="1 2">MI-1</strain>
    </source>
</reference>
<dbReference type="Proteomes" id="UP000001556">
    <property type="component" value="Chromosome"/>
</dbReference>
<dbReference type="eggNOG" id="ENOG5032S9W">
    <property type="taxonomic scope" value="Bacteria"/>
</dbReference>
<dbReference type="STRING" id="349161.Dred_2169"/>
<dbReference type="AlphaFoldDB" id="A4J6I3"/>
<name>A4J6I3_DESRM</name>
<dbReference type="RefSeq" id="WP_011878488.1">
    <property type="nucleotide sequence ID" value="NC_009253.1"/>
</dbReference>
<dbReference type="InterPro" id="IPR021525">
    <property type="entry name" value="DUF3189"/>
</dbReference>
<dbReference type="HOGENOM" id="CLU_134391_0_0_9"/>
<dbReference type="EMBL" id="CP000612">
    <property type="protein sequence ID" value="ABO50686.1"/>
    <property type="molecule type" value="Genomic_DNA"/>
</dbReference>
<dbReference type="OrthoDB" id="1680616at2"/>
<evidence type="ECO:0008006" key="3">
    <source>
        <dbReference type="Google" id="ProtNLM"/>
    </source>
</evidence>
<dbReference type="KEGG" id="drm:Dred_2169"/>
<gene>
    <name evidence="1" type="ordered locus">Dred_2169</name>
</gene>
<evidence type="ECO:0000313" key="1">
    <source>
        <dbReference type="EMBL" id="ABO50686.1"/>
    </source>
</evidence>